<evidence type="ECO:0008006" key="4">
    <source>
        <dbReference type="Google" id="ProtNLM"/>
    </source>
</evidence>
<dbReference type="Proteomes" id="UP000325957">
    <property type="component" value="Unassembled WGS sequence"/>
</dbReference>
<sequence>MRSTPLETGLDDGDDPDGGSAMVEFSVLAVVLLVPILVFVGVLAQAQAASFAAVSAAQQGTQVIAQTPPEELSLSQVESAARLPPDDHGIAAEDVDITVTCADGACTEAGAVATVTAVVSVELPSIPFIGALRIAQMEHSSTVVVGRYA</sequence>
<evidence type="ECO:0000256" key="1">
    <source>
        <dbReference type="SAM" id="Phobius"/>
    </source>
</evidence>
<organism evidence="2 3">
    <name type="scientific">Kocuria coralli</name>
    <dbReference type="NCBI Taxonomy" id="1461025"/>
    <lineage>
        <taxon>Bacteria</taxon>
        <taxon>Bacillati</taxon>
        <taxon>Actinomycetota</taxon>
        <taxon>Actinomycetes</taxon>
        <taxon>Micrococcales</taxon>
        <taxon>Micrococcaceae</taxon>
        <taxon>Kocuria</taxon>
    </lineage>
</organism>
<dbReference type="EMBL" id="SZWF01000001">
    <property type="protein sequence ID" value="KAA9395606.1"/>
    <property type="molecule type" value="Genomic_DNA"/>
</dbReference>
<feature type="transmembrane region" description="Helical" evidence="1">
    <location>
        <begin position="20"/>
        <end position="44"/>
    </location>
</feature>
<keyword evidence="1" id="KW-0812">Transmembrane</keyword>
<gene>
    <name evidence="2" type="ORF">FCK90_00845</name>
</gene>
<name>A0A5J5L3E2_9MICC</name>
<accession>A0A5J5L3E2</accession>
<proteinExistence type="predicted"/>
<dbReference type="AlphaFoldDB" id="A0A5J5L3E2"/>
<keyword evidence="1" id="KW-0472">Membrane</keyword>
<dbReference type="RefSeq" id="WP_158032414.1">
    <property type="nucleotide sequence ID" value="NZ_ML708610.1"/>
</dbReference>
<evidence type="ECO:0000313" key="2">
    <source>
        <dbReference type="EMBL" id="KAA9395606.1"/>
    </source>
</evidence>
<reference evidence="2 3" key="1">
    <citation type="submission" date="2019-05" db="EMBL/GenBank/DDBJ databases">
        <title>Kocuria coralli sp. nov., a novel actinobacterium isolated from coral reef seawater.</title>
        <authorList>
            <person name="Li J."/>
        </authorList>
    </citation>
    <scope>NUCLEOTIDE SEQUENCE [LARGE SCALE GENOMIC DNA]</scope>
    <source>
        <strain evidence="2 3">SCSIO 13007</strain>
    </source>
</reference>
<evidence type="ECO:0000313" key="3">
    <source>
        <dbReference type="Proteomes" id="UP000325957"/>
    </source>
</evidence>
<protein>
    <recommendedName>
        <fullName evidence="4">Pilus assembly protein</fullName>
    </recommendedName>
</protein>
<dbReference type="OrthoDB" id="4883480at2"/>
<keyword evidence="1" id="KW-1133">Transmembrane helix</keyword>
<keyword evidence="3" id="KW-1185">Reference proteome</keyword>
<comment type="caution">
    <text evidence="2">The sequence shown here is derived from an EMBL/GenBank/DDBJ whole genome shotgun (WGS) entry which is preliminary data.</text>
</comment>